<proteinExistence type="predicted"/>
<evidence type="ECO:0000313" key="1">
    <source>
        <dbReference type="EMBL" id="ORA85402.1"/>
    </source>
</evidence>
<gene>
    <name evidence="1" type="ORF">BST29_00585</name>
</gene>
<organism evidence="1 2">
    <name type="scientific">Mycobacterium malmoense</name>
    <dbReference type="NCBI Taxonomy" id="1780"/>
    <lineage>
        <taxon>Bacteria</taxon>
        <taxon>Bacillati</taxon>
        <taxon>Actinomycetota</taxon>
        <taxon>Actinomycetes</taxon>
        <taxon>Mycobacteriales</taxon>
        <taxon>Mycobacteriaceae</taxon>
        <taxon>Mycobacterium</taxon>
    </lineage>
</organism>
<dbReference type="EMBL" id="MVHV01000001">
    <property type="protein sequence ID" value="ORA85402.1"/>
    <property type="molecule type" value="Genomic_DNA"/>
</dbReference>
<keyword evidence="2" id="KW-1185">Reference proteome</keyword>
<sequence>MVLTALTSWSQLDVSRTHILSEGAAAMSSTQQDTIDLQTGTGRMSDDLRSLNPITTIQLDVITEGQLALHMPVPISVPSTHRALQTDAVLVGE</sequence>
<accession>A0ABX3SZ69</accession>
<reference evidence="1 2" key="1">
    <citation type="submission" date="2017-02" db="EMBL/GenBank/DDBJ databases">
        <title>The new phylogeny of genus Mycobacterium.</title>
        <authorList>
            <person name="Tortoli E."/>
            <person name="Trovato A."/>
            <person name="Cirillo D.M."/>
        </authorList>
    </citation>
    <scope>NUCLEOTIDE SEQUENCE [LARGE SCALE GENOMIC DNA]</scope>
    <source>
        <strain evidence="1 2">IP1130001</strain>
    </source>
</reference>
<evidence type="ECO:0000313" key="2">
    <source>
        <dbReference type="Proteomes" id="UP000243140"/>
    </source>
</evidence>
<protein>
    <submittedName>
        <fullName evidence="1">Uncharacterized protein</fullName>
    </submittedName>
</protein>
<name>A0ABX3SZ69_MYCMA</name>
<dbReference type="Proteomes" id="UP000243140">
    <property type="component" value="Unassembled WGS sequence"/>
</dbReference>
<comment type="caution">
    <text evidence="1">The sequence shown here is derived from an EMBL/GenBank/DDBJ whole genome shotgun (WGS) entry which is preliminary data.</text>
</comment>